<comment type="caution">
    <text evidence="1">The sequence shown here is derived from an EMBL/GenBank/DDBJ whole genome shotgun (WGS) entry which is preliminary data.</text>
</comment>
<dbReference type="Proteomes" id="UP000613768">
    <property type="component" value="Unassembled WGS sequence"/>
</dbReference>
<name>A0AAW3ZLT4_9GAMM</name>
<evidence type="ECO:0000313" key="2">
    <source>
        <dbReference type="Proteomes" id="UP000613768"/>
    </source>
</evidence>
<gene>
    <name evidence="1" type="ORF">IFO71_08925</name>
</gene>
<dbReference type="PANTHER" id="PTHR36057:SF1">
    <property type="entry name" value="LIPOPROTEIN LIPID ATTACHMENT SITE-LIKE PROTEIN, PUTATIVE (DUF1223)-RELATED"/>
    <property type="match status" value="1"/>
</dbReference>
<evidence type="ECO:0000313" key="1">
    <source>
        <dbReference type="EMBL" id="MBD8525865.1"/>
    </source>
</evidence>
<accession>A0AAW3ZLT4</accession>
<dbReference type="RefSeq" id="WP_192029283.1">
    <property type="nucleotide sequence ID" value="NZ_JACYTR010000013.1"/>
</dbReference>
<reference evidence="1 2" key="1">
    <citation type="submission" date="2020-09" db="EMBL/GenBank/DDBJ databases">
        <title>Pseudoxanthomonas sp. CAU 1598 isolated from sand of Yaerae Beach.</title>
        <authorList>
            <person name="Kim W."/>
        </authorList>
    </citation>
    <scope>NUCLEOTIDE SEQUENCE [LARGE SCALE GENOMIC DNA]</scope>
    <source>
        <strain evidence="1 2">CAU 1598</strain>
    </source>
</reference>
<dbReference type="InterPro" id="IPR010634">
    <property type="entry name" value="DUF1223"/>
</dbReference>
<proteinExistence type="predicted"/>
<dbReference type="Pfam" id="PF06764">
    <property type="entry name" value="DUF1223"/>
    <property type="match status" value="1"/>
</dbReference>
<organism evidence="1 2">
    <name type="scientific">Pseudomarimonas arenosa</name>
    <dbReference type="NCBI Taxonomy" id="2774145"/>
    <lineage>
        <taxon>Bacteria</taxon>
        <taxon>Pseudomonadati</taxon>
        <taxon>Pseudomonadota</taxon>
        <taxon>Gammaproteobacteria</taxon>
        <taxon>Lysobacterales</taxon>
        <taxon>Lysobacteraceae</taxon>
        <taxon>Pseudomarimonas</taxon>
    </lineage>
</organism>
<dbReference type="EMBL" id="JACYTR010000013">
    <property type="protein sequence ID" value="MBD8525865.1"/>
    <property type="molecule type" value="Genomic_DNA"/>
</dbReference>
<sequence>MRIHRSSNDRTAWWLIIAVIASAGRPNPAQADDCRAFSAAKVTPVIELYTSEGCNSCPAAERWLASQLKDDSLIALAFHVDYWDYLGWHDRFASPRFSRRQHDRVQQAGGRVSYTPQLMIGTRTQVNWRSSAELQSALQAAAVPAQLHLELRLQPTPGSLQVEVLAQPIAPRDWPDLDMLLWVAVLEDDLTSSVRAGENRGQQLHHQRVVRQWLGPQRLHATRPQLHSAIEWQADWQRSATRIAAIVQAAQDGRVLAAVEQHLAKCLAWQ</sequence>
<protein>
    <submittedName>
        <fullName evidence="1">DUF1223 domain-containing protein</fullName>
    </submittedName>
</protein>
<dbReference type="SUPFAM" id="SSF52833">
    <property type="entry name" value="Thioredoxin-like"/>
    <property type="match status" value="1"/>
</dbReference>
<dbReference type="InterPro" id="IPR036249">
    <property type="entry name" value="Thioredoxin-like_sf"/>
</dbReference>
<keyword evidence="2" id="KW-1185">Reference proteome</keyword>
<dbReference type="PANTHER" id="PTHR36057">
    <property type="match status" value="1"/>
</dbReference>
<dbReference type="AlphaFoldDB" id="A0AAW3ZLT4"/>